<keyword evidence="9" id="KW-1185">Reference proteome</keyword>
<evidence type="ECO:0000256" key="3">
    <source>
        <dbReference type="ARBA" id="ARBA00022692"/>
    </source>
</evidence>
<comment type="similarity">
    <text evidence="2">Belongs to the purine-cytosine permease (2.A.39) family.</text>
</comment>
<organism evidence="8 9">
    <name type="scientific">Prauserella oleivorans</name>
    <dbReference type="NCBI Taxonomy" id="1478153"/>
    <lineage>
        <taxon>Bacteria</taxon>
        <taxon>Bacillati</taxon>
        <taxon>Actinomycetota</taxon>
        <taxon>Actinomycetes</taxon>
        <taxon>Pseudonocardiales</taxon>
        <taxon>Pseudonocardiaceae</taxon>
        <taxon>Prauserella</taxon>
    </lineage>
</organism>
<feature type="region of interest" description="Disordered" evidence="6">
    <location>
        <begin position="1"/>
        <end position="25"/>
    </location>
</feature>
<evidence type="ECO:0000256" key="4">
    <source>
        <dbReference type="ARBA" id="ARBA00022989"/>
    </source>
</evidence>
<feature type="transmembrane region" description="Helical" evidence="7">
    <location>
        <begin position="235"/>
        <end position="261"/>
    </location>
</feature>
<evidence type="ECO:0000313" key="9">
    <source>
        <dbReference type="Proteomes" id="UP001597478"/>
    </source>
</evidence>
<evidence type="ECO:0000256" key="1">
    <source>
        <dbReference type="ARBA" id="ARBA00004141"/>
    </source>
</evidence>
<dbReference type="Proteomes" id="UP001597478">
    <property type="component" value="Unassembled WGS sequence"/>
</dbReference>
<feature type="transmembrane region" description="Helical" evidence="7">
    <location>
        <begin position="170"/>
        <end position="188"/>
    </location>
</feature>
<dbReference type="PANTHER" id="PTHR30569">
    <property type="entry name" value="CYTOSINE TRANSPORTER CODB"/>
    <property type="match status" value="1"/>
</dbReference>
<feature type="transmembrane region" description="Helical" evidence="7">
    <location>
        <begin position="113"/>
        <end position="141"/>
    </location>
</feature>
<dbReference type="InterPro" id="IPR001248">
    <property type="entry name" value="Pur-cyt_permease"/>
</dbReference>
<feature type="transmembrane region" description="Helical" evidence="7">
    <location>
        <begin position="200"/>
        <end position="223"/>
    </location>
</feature>
<dbReference type="RefSeq" id="WP_377390577.1">
    <property type="nucleotide sequence ID" value="NZ_JBHSAN010000024.1"/>
</dbReference>
<dbReference type="Pfam" id="PF02133">
    <property type="entry name" value="Transp_cyt_pur"/>
    <property type="match status" value="1"/>
</dbReference>
<evidence type="ECO:0000256" key="2">
    <source>
        <dbReference type="ARBA" id="ARBA00008974"/>
    </source>
</evidence>
<dbReference type="Gene3D" id="1.10.4160.10">
    <property type="entry name" value="Hydantoin permease"/>
    <property type="match status" value="1"/>
</dbReference>
<feature type="transmembrane region" description="Helical" evidence="7">
    <location>
        <begin position="67"/>
        <end position="92"/>
    </location>
</feature>
<dbReference type="PANTHER" id="PTHR30569:SF0">
    <property type="entry name" value="CYTOSINE PERMEASE"/>
    <property type="match status" value="1"/>
</dbReference>
<proteinExistence type="inferred from homology"/>
<feature type="transmembrane region" description="Helical" evidence="7">
    <location>
        <begin position="273"/>
        <end position="295"/>
    </location>
</feature>
<keyword evidence="3 7" id="KW-0812">Transmembrane</keyword>
<keyword evidence="5 7" id="KW-0472">Membrane</keyword>
<evidence type="ECO:0000256" key="7">
    <source>
        <dbReference type="SAM" id="Phobius"/>
    </source>
</evidence>
<feature type="transmembrane region" description="Helical" evidence="7">
    <location>
        <begin position="405"/>
        <end position="423"/>
    </location>
</feature>
<evidence type="ECO:0000313" key="8">
    <source>
        <dbReference type="EMBL" id="MFD2800797.1"/>
    </source>
</evidence>
<protein>
    <submittedName>
        <fullName evidence="8">Cytosine permease</fullName>
    </submittedName>
</protein>
<feature type="transmembrane region" description="Helical" evidence="7">
    <location>
        <begin position="344"/>
        <end position="366"/>
    </location>
</feature>
<feature type="transmembrane region" description="Helical" evidence="7">
    <location>
        <begin position="378"/>
        <end position="399"/>
    </location>
</feature>
<feature type="transmembrane region" description="Helical" evidence="7">
    <location>
        <begin position="36"/>
        <end position="55"/>
    </location>
</feature>
<feature type="transmembrane region" description="Helical" evidence="7">
    <location>
        <begin position="147"/>
        <end position="165"/>
    </location>
</feature>
<evidence type="ECO:0000256" key="6">
    <source>
        <dbReference type="SAM" id="MobiDB-lite"/>
    </source>
</evidence>
<comment type="subcellular location">
    <subcellularLocation>
        <location evidence="1">Membrane</location>
        <topology evidence="1">Multi-pass membrane protein</topology>
    </subcellularLocation>
</comment>
<dbReference type="InterPro" id="IPR030191">
    <property type="entry name" value="CodB"/>
</dbReference>
<evidence type="ECO:0000256" key="5">
    <source>
        <dbReference type="ARBA" id="ARBA00023136"/>
    </source>
</evidence>
<name>A0ABW5WCH3_9PSEU</name>
<accession>A0ABW5WCH3</accession>
<comment type="caution">
    <text evidence="8">The sequence shown here is derived from an EMBL/GenBank/DDBJ whole genome shotgun (WGS) entry which is preliminary data.</text>
</comment>
<sequence length="435" mass="44221">MSSTPPTPSTSVAQDPPPALDRDYPLRRVPVPERKGVASVAVVIAGFGFFTPTMATGGQVAGEFSFGTFLALGAVSAAVLAVYIAALAITSARTGLTTVLLSRLALGRLGGKWASILLGGTQIGWYGITISMLATLLGGALGIETTWPIVLAGGIAMAVTAYKGFRGIEFLSWISVPLMTALCVWVTFSAVGNAGGWAGLFAHQGAGAMSVGTALTLMIGTFVSGGTQIGNWTRFASGGTLAFTITVATILLVQFGMLFFGGVGAVGYGEPDFSNVLLMLGSVALAVVLIISNLWTTNDNAAYAFGVAGAELFGKPDKRPFVVGGVVVGIIMALTGIADAITAFLTMLGVLIPPLGGVLIGTFVFVWKRRDPGTELDAVPAVLWPGLLAYLGGTAAALLGSIVDIGIPAVQGILVALLLVPVLTTSAKAGAGKEN</sequence>
<keyword evidence="4 7" id="KW-1133">Transmembrane helix</keyword>
<feature type="transmembrane region" description="Helical" evidence="7">
    <location>
        <begin position="321"/>
        <end position="338"/>
    </location>
</feature>
<dbReference type="EMBL" id="JBHUOF010000021">
    <property type="protein sequence ID" value="MFD2800797.1"/>
    <property type="molecule type" value="Genomic_DNA"/>
</dbReference>
<reference evidence="9" key="1">
    <citation type="journal article" date="2019" name="Int. J. Syst. Evol. Microbiol.">
        <title>The Global Catalogue of Microorganisms (GCM) 10K type strain sequencing project: providing services to taxonomists for standard genome sequencing and annotation.</title>
        <authorList>
            <consortium name="The Broad Institute Genomics Platform"/>
            <consortium name="The Broad Institute Genome Sequencing Center for Infectious Disease"/>
            <person name="Wu L."/>
            <person name="Ma J."/>
        </authorList>
    </citation>
    <scope>NUCLEOTIDE SEQUENCE [LARGE SCALE GENOMIC DNA]</scope>
    <source>
        <strain evidence="9">IBRC-M 10906</strain>
    </source>
</reference>
<gene>
    <name evidence="8" type="ORF">ACFS2C_15500</name>
</gene>